<dbReference type="CDD" id="cd00082">
    <property type="entry name" value="HisKA"/>
    <property type="match status" value="1"/>
</dbReference>
<keyword evidence="14" id="KW-1185">Reference proteome</keyword>
<evidence type="ECO:0000259" key="11">
    <source>
        <dbReference type="PROSITE" id="PS50112"/>
    </source>
</evidence>
<evidence type="ECO:0000256" key="3">
    <source>
        <dbReference type="ARBA" id="ARBA00022553"/>
    </source>
</evidence>
<keyword evidence="4" id="KW-0808">Transferase</keyword>
<evidence type="ECO:0000259" key="12">
    <source>
        <dbReference type="PROSITE" id="PS50113"/>
    </source>
</evidence>
<dbReference type="PANTHER" id="PTHR43065">
    <property type="entry name" value="SENSOR HISTIDINE KINASE"/>
    <property type="match status" value="1"/>
</dbReference>
<evidence type="ECO:0000256" key="1">
    <source>
        <dbReference type="ARBA" id="ARBA00000085"/>
    </source>
</evidence>
<dbReference type="GO" id="GO:0005524">
    <property type="term" value="F:ATP binding"/>
    <property type="evidence" value="ECO:0007669"/>
    <property type="project" value="UniProtKB-KW"/>
</dbReference>
<evidence type="ECO:0000256" key="6">
    <source>
        <dbReference type="ARBA" id="ARBA00022777"/>
    </source>
</evidence>
<dbReference type="NCBIfam" id="TIGR00229">
    <property type="entry name" value="sensory_box"/>
    <property type="match status" value="1"/>
</dbReference>
<keyword evidence="9" id="KW-1133">Transmembrane helix</keyword>
<evidence type="ECO:0000256" key="2">
    <source>
        <dbReference type="ARBA" id="ARBA00012438"/>
    </source>
</evidence>
<dbReference type="PROSITE" id="PS50109">
    <property type="entry name" value="HIS_KIN"/>
    <property type="match status" value="1"/>
</dbReference>
<dbReference type="PANTHER" id="PTHR43065:SF10">
    <property type="entry name" value="PEROXIDE STRESS-ACTIVATED HISTIDINE KINASE MAK3"/>
    <property type="match status" value="1"/>
</dbReference>
<keyword evidence="7 13" id="KW-0067">ATP-binding</keyword>
<dbReference type="InterPro" id="IPR004358">
    <property type="entry name" value="Sig_transdc_His_kin-like_C"/>
</dbReference>
<keyword evidence="9" id="KW-0812">Transmembrane</keyword>
<keyword evidence="3" id="KW-0597">Phosphoprotein</keyword>
<dbReference type="Gene3D" id="3.30.565.10">
    <property type="entry name" value="Histidine kinase-like ATPase, C-terminal domain"/>
    <property type="match status" value="1"/>
</dbReference>
<dbReference type="Pfam" id="PF02518">
    <property type="entry name" value="HATPase_c"/>
    <property type="match status" value="1"/>
</dbReference>
<dbReference type="InterPro" id="IPR000014">
    <property type="entry name" value="PAS"/>
</dbReference>
<dbReference type="InterPro" id="IPR005467">
    <property type="entry name" value="His_kinase_dom"/>
</dbReference>
<dbReference type="SUPFAM" id="SSF47384">
    <property type="entry name" value="Homodimeric domain of signal transducing histidine kinase"/>
    <property type="match status" value="1"/>
</dbReference>
<comment type="catalytic activity">
    <reaction evidence="1">
        <text>ATP + protein L-histidine = ADP + protein N-phospho-L-histidine.</text>
        <dbReference type="EC" id="2.7.13.3"/>
    </reaction>
</comment>
<evidence type="ECO:0000313" key="14">
    <source>
        <dbReference type="Proteomes" id="UP001302072"/>
    </source>
</evidence>
<feature type="domain" description="PAS" evidence="11">
    <location>
        <begin position="124"/>
        <end position="184"/>
    </location>
</feature>
<dbReference type="RefSeq" id="WP_311191941.1">
    <property type="nucleotide sequence ID" value="NZ_CP115541.1"/>
</dbReference>
<dbReference type="SMART" id="SM00387">
    <property type="entry name" value="HATPase_c"/>
    <property type="match status" value="1"/>
</dbReference>
<dbReference type="Proteomes" id="UP001302072">
    <property type="component" value="Chromosome"/>
</dbReference>
<reference evidence="13 14" key="1">
    <citation type="submission" date="2022-12" db="EMBL/GenBank/DDBJ databases">
        <title>Two new species, Stenotrophomonas aracearum and Stenotrophomonas oahuensis, isolated from Anthurium (Araceae family) in Hawaii.</title>
        <authorList>
            <person name="Chunag S.C."/>
            <person name="Dobhal S."/>
            <person name="Alvarez A."/>
            <person name="Arif M."/>
        </authorList>
    </citation>
    <scope>NUCLEOTIDE SEQUENCE [LARGE SCALE GENOMIC DNA]</scope>
    <source>
        <strain evidence="13 14">A5586</strain>
    </source>
</reference>
<feature type="transmembrane region" description="Helical" evidence="9">
    <location>
        <begin position="62"/>
        <end position="80"/>
    </location>
</feature>
<dbReference type="EC" id="2.7.13.3" evidence="2"/>
<evidence type="ECO:0000313" key="13">
    <source>
        <dbReference type="EMBL" id="WNH52756.1"/>
    </source>
</evidence>
<keyword evidence="9" id="KW-0472">Membrane</keyword>
<dbReference type="InterPro" id="IPR013767">
    <property type="entry name" value="PAS_fold"/>
</dbReference>
<evidence type="ECO:0000256" key="8">
    <source>
        <dbReference type="ARBA" id="ARBA00023012"/>
    </source>
</evidence>
<dbReference type="InterPro" id="IPR003661">
    <property type="entry name" value="HisK_dim/P_dom"/>
</dbReference>
<dbReference type="SMART" id="SM00388">
    <property type="entry name" value="HisKA"/>
    <property type="match status" value="1"/>
</dbReference>
<dbReference type="SMART" id="SM00091">
    <property type="entry name" value="PAS"/>
    <property type="match status" value="1"/>
</dbReference>
<feature type="transmembrane region" description="Helical" evidence="9">
    <location>
        <begin position="92"/>
        <end position="110"/>
    </location>
</feature>
<evidence type="ECO:0000259" key="10">
    <source>
        <dbReference type="PROSITE" id="PS50109"/>
    </source>
</evidence>
<dbReference type="InterPro" id="IPR001610">
    <property type="entry name" value="PAC"/>
</dbReference>
<sequence length="480" mass="51777">MFPTSPAIAVALGKPRRTAFRVAAALLTLGIFLIDVLSTLEGAVAVLYVVSVLLVARTGRRGDIMTTALAGIVLTVLAYVDSHGLNHVGAQTFRAVVSLAAIGITAILALQHQNAMQRLGAQARLLDLSHDMIFVRDRFGVITFWNRTAEQVYGWSSEQAVGCVADTLLSTRYPQARESVESTLLSLGSWEGTLEQRTREGEWRVLDSRWVVQRDSRGRITGVLETHTDVTERRRAQDAAMRAQSELAHAMRVATLGELTATLAHEVNQPLMAVVTNGEAGLRWLHRAQPDLQEVDAAITRSVAEARRASEIVKRVRAFLAKSTTVREALAVPALIHESVRLVQHDLNRDAVQLRVEVGSGLPSVHGDAIQLQQVLVNLMINASQAMAGQPHARELHVDAQRGEQGAVVISIRDNGPGIDAAHLETLFKPFFTTKPHGMGMGLAICRSTAEAHGGQLSVHSAPGQGATFRLVLGLAGDAA</sequence>
<dbReference type="PRINTS" id="PR00344">
    <property type="entry name" value="BCTRLSENSOR"/>
</dbReference>
<dbReference type="PROSITE" id="PS50113">
    <property type="entry name" value="PAC"/>
    <property type="match status" value="1"/>
</dbReference>
<proteinExistence type="predicted"/>
<feature type="transmembrane region" description="Helical" evidence="9">
    <location>
        <begin position="22"/>
        <end position="55"/>
    </location>
</feature>
<evidence type="ECO:0000256" key="4">
    <source>
        <dbReference type="ARBA" id="ARBA00022679"/>
    </source>
</evidence>
<keyword evidence="6" id="KW-0418">Kinase</keyword>
<keyword evidence="5" id="KW-0547">Nucleotide-binding</keyword>
<feature type="domain" description="Histidine kinase" evidence="10">
    <location>
        <begin position="262"/>
        <end position="477"/>
    </location>
</feature>
<dbReference type="InterPro" id="IPR036097">
    <property type="entry name" value="HisK_dim/P_sf"/>
</dbReference>
<dbReference type="InterPro" id="IPR000700">
    <property type="entry name" value="PAS-assoc_C"/>
</dbReference>
<gene>
    <name evidence="13" type="ORF">PDM29_00355</name>
</gene>
<evidence type="ECO:0000256" key="9">
    <source>
        <dbReference type="SAM" id="Phobius"/>
    </source>
</evidence>
<dbReference type="InterPro" id="IPR035965">
    <property type="entry name" value="PAS-like_dom_sf"/>
</dbReference>
<dbReference type="SUPFAM" id="SSF55874">
    <property type="entry name" value="ATPase domain of HSP90 chaperone/DNA topoisomerase II/histidine kinase"/>
    <property type="match status" value="1"/>
</dbReference>
<evidence type="ECO:0000256" key="5">
    <source>
        <dbReference type="ARBA" id="ARBA00022741"/>
    </source>
</evidence>
<dbReference type="SUPFAM" id="SSF55785">
    <property type="entry name" value="PYP-like sensor domain (PAS domain)"/>
    <property type="match status" value="1"/>
</dbReference>
<name>A0ABY9YQ67_9GAMM</name>
<dbReference type="Gene3D" id="3.30.450.20">
    <property type="entry name" value="PAS domain"/>
    <property type="match status" value="1"/>
</dbReference>
<dbReference type="Pfam" id="PF00989">
    <property type="entry name" value="PAS"/>
    <property type="match status" value="1"/>
</dbReference>
<accession>A0ABY9YQ67</accession>
<dbReference type="EMBL" id="CP115541">
    <property type="protein sequence ID" value="WNH52756.1"/>
    <property type="molecule type" value="Genomic_DNA"/>
</dbReference>
<dbReference type="InterPro" id="IPR036890">
    <property type="entry name" value="HATPase_C_sf"/>
</dbReference>
<protein>
    <recommendedName>
        <fullName evidence="2">histidine kinase</fullName>
        <ecNumber evidence="2">2.7.13.3</ecNumber>
    </recommendedName>
</protein>
<dbReference type="CDD" id="cd00130">
    <property type="entry name" value="PAS"/>
    <property type="match status" value="1"/>
</dbReference>
<dbReference type="InterPro" id="IPR003594">
    <property type="entry name" value="HATPase_dom"/>
</dbReference>
<keyword evidence="8" id="KW-0902">Two-component regulatory system</keyword>
<evidence type="ECO:0000256" key="7">
    <source>
        <dbReference type="ARBA" id="ARBA00022840"/>
    </source>
</evidence>
<feature type="domain" description="PAC" evidence="12">
    <location>
        <begin position="188"/>
        <end position="242"/>
    </location>
</feature>
<organism evidence="13 14">
    <name type="scientific">Stenotrophomonas oahuensis</name>
    <dbReference type="NCBI Taxonomy" id="3003271"/>
    <lineage>
        <taxon>Bacteria</taxon>
        <taxon>Pseudomonadati</taxon>
        <taxon>Pseudomonadota</taxon>
        <taxon>Gammaproteobacteria</taxon>
        <taxon>Lysobacterales</taxon>
        <taxon>Lysobacteraceae</taxon>
        <taxon>Stenotrophomonas</taxon>
    </lineage>
</organism>
<dbReference type="PROSITE" id="PS50112">
    <property type="entry name" value="PAS"/>
    <property type="match status" value="1"/>
</dbReference>
<dbReference type="SMART" id="SM00086">
    <property type="entry name" value="PAC"/>
    <property type="match status" value="1"/>
</dbReference>
<dbReference type="Gene3D" id="1.10.287.130">
    <property type="match status" value="1"/>
</dbReference>